<dbReference type="AlphaFoldDB" id="A0A5M9R4J6"/>
<dbReference type="OrthoDB" id="127311at2"/>
<dbReference type="GO" id="GO:0038023">
    <property type="term" value="F:signaling receptor activity"/>
    <property type="evidence" value="ECO:0007669"/>
    <property type="project" value="InterPro"/>
</dbReference>
<keyword evidence="8" id="KW-0408">Iron</keyword>
<evidence type="ECO:0000256" key="3">
    <source>
        <dbReference type="ARBA" id="ARBA00022448"/>
    </source>
</evidence>
<evidence type="ECO:0000256" key="7">
    <source>
        <dbReference type="ARBA" id="ARBA00022729"/>
    </source>
</evidence>
<evidence type="ECO:0000256" key="9">
    <source>
        <dbReference type="ARBA" id="ARBA00023065"/>
    </source>
</evidence>
<keyword evidence="10 15" id="KW-0798">TonB box</keyword>
<evidence type="ECO:0000256" key="8">
    <source>
        <dbReference type="ARBA" id="ARBA00023004"/>
    </source>
</evidence>
<name>A0A5M9R4J6_9GAMM</name>
<dbReference type="NCBIfam" id="TIGR01783">
    <property type="entry name" value="TonB-siderophor"/>
    <property type="match status" value="1"/>
</dbReference>
<feature type="region of interest" description="Disordered" evidence="16">
    <location>
        <begin position="473"/>
        <end position="493"/>
    </location>
</feature>
<accession>A0A5M9R4J6</accession>
<dbReference type="CDD" id="cd01347">
    <property type="entry name" value="ligand_gated_channel"/>
    <property type="match status" value="1"/>
</dbReference>
<reference evidence="20 21" key="1">
    <citation type="submission" date="2019-09" db="EMBL/GenBank/DDBJ databases">
        <title>Draft genome sequence of various Type strains from the CCUG.</title>
        <authorList>
            <person name="Pineiro-Iglesias B."/>
            <person name="Tunovic T."/>
            <person name="Unosson C."/>
            <person name="Inganas E."/>
            <person name="Ohlen M."/>
            <person name="Cardew S."/>
            <person name="Jensie-Markopoulos S."/>
            <person name="Salva-Serra F."/>
            <person name="Jaen-Luchoro D."/>
            <person name="Karlsson R."/>
            <person name="Svensson-Stadler L."/>
            <person name="Chun J."/>
            <person name="Moore E."/>
        </authorList>
    </citation>
    <scope>NUCLEOTIDE SEQUENCE [LARGE SCALE GENOMIC DNA]</scope>
    <source>
        <strain evidence="20 21">CCUG 53682T</strain>
    </source>
</reference>
<evidence type="ECO:0000256" key="10">
    <source>
        <dbReference type="ARBA" id="ARBA00023077"/>
    </source>
</evidence>
<dbReference type="InterPro" id="IPR010105">
    <property type="entry name" value="TonB_sidphr_rcpt"/>
</dbReference>
<dbReference type="InterPro" id="IPR036942">
    <property type="entry name" value="Beta-barrel_TonB_sf"/>
</dbReference>
<evidence type="ECO:0000313" key="21">
    <source>
        <dbReference type="Proteomes" id="UP000322181"/>
    </source>
</evidence>
<evidence type="ECO:0000256" key="15">
    <source>
        <dbReference type="RuleBase" id="RU003357"/>
    </source>
</evidence>
<evidence type="ECO:0000256" key="16">
    <source>
        <dbReference type="SAM" id="MobiDB-lite"/>
    </source>
</evidence>
<dbReference type="InterPro" id="IPR012910">
    <property type="entry name" value="Plug_dom"/>
</dbReference>
<feature type="chain" id="PRO_5024443064" evidence="17">
    <location>
        <begin position="35"/>
        <end position="734"/>
    </location>
</feature>
<comment type="similarity">
    <text evidence="2 14 15">Belongs to the TonB-dependent receptor family.</text>
</comment>
<organism evidence="20 21">
    <name type="scientific">Morganella psychrotolerans</name>
    <dbReference type="NCBI Taxonomy" id="368603"/>
    <lineage>
        <taxon>Bacteria</taxon>
        <taxon>Pseudomonadati</taxon>
        <taxon>Pseudomonadota</taxon>
        <taxon>Gammaproteobacteria</taxon>
        <taxon>Enterobacterales</taxon>
        <taxon>Morganellaceae</taxon>
        <taxon>Morganella</taxon>
    </lineage>
</organism>
<evidence type="ECO:0000256" key="6">
    <source>
        <dbReference type="ARBA" id="ARBA00022692"/>
    </source>
</evidence>
<keyword evidence="13 14" id="KW-0998">Cell outer membrane</keyword>
<feature type="signal peptide" evidence="17">
    <location>
        <begin position="1"/>
        <end position="34"/>
    </location>
</feature>
<evidence type="ECO:0000256" key="5">
    <source>
        <dbReference type="ARBA" id="ARBA00022496"/>
    </source>
</evidence>
<dbReference type="SUPFAM" id="SSF56935">
    <property type="entry name" value="Porins"/>
    <property type="match status" value="1"/>
</dbReference>
<dbReference type="PROSITE" id="PS51257">
    <property type="entry name" value="PROKAR_LIPOPROTEIN"/>
    <property type="match status" value="1"/>
</dbReference>
<dbReference type="Gene3D" id="2.40.170.20">
    <property type="entry name" value="TonB-dependent receptor, beta-barrel domain"/>
    <property type="match status" value="1"/>
</dbReference>
<dbReference type="InterPro" id="IPR039426">
    <property type="entry name" value="TonB-dep_rcpt-like"/>
</dbReference>
<dbReference type="InterPro" id="IPR000531">
    <property type="entry name" value="Beta-barrel_TonB"/>
</dbReference>
<keyword evidence="12 20" id="KW-0675">Receptor</keyword>
<dbReference type="EMBL" id="VXKB01000002">
    <property type="protein sequence ID" value="KAA8715580.1"/>
    <property type="molecule type" value="Genomic_DNA"/>
</dbReference>
<dbReference type="Proteomes" id="UP000322181">
    <property type="component" value="Unassembled WGS sequence"/>
</dbReference>
<keyword evidence="3 14" id="KW-0813">Transport</keyword>
<evidence type="ECO:0000256" key="4">
    <source>
        <dbReference type="ARBA" id="ARBA00022452"/>
    </source>
</evidence>
<dbReference type="FunFam" id="2.170.130.10:FF:000001">
    <property type="entry name" value="Catecholate siderophore TonB-dependent receptor"/>
    <property type="match status" value="1"/>
</dbReference>
<comment type="subcellular location">
    <subcellularLocation>
        <location evidence="1 14">Cell outer membrane</location>
        <topology evidence="1 14">Multi-pass membrane protein</topology>
    </subcellularLocation>
</comment>
<dbReference type="GO" id="GO:0015344">
    <property type="term" value="F:siderophore uptake transmembrane transporter activity"/>
    <property type="evidence" value="ECO:0007669"/>
    <property type="project" value="TreeGrafter"/>
</dbReference>
<dbReference type="Pfam" id="PF07715">
    <property type="entry name" value="Plug"/>
    <property type="match status" value="1"/>
</dbReference>
<evidence type="ECO:0000256" key="1">
    <source>
        <dbReference type="ARBA" id="ARBA00004571"/>
    </source>
</evidence>
<gene>
    <name evidence="20" type="ORF">F4V73_11495</name>
</gene>
<sequence>MTAPHRPSLSGSLFRLSLFRLSLPALLIAGACHAAPDEIIVTAAPVTANPLESNGTYHATYSDSATKTATPLNKVPSSVSVISEEEVTARGASTLKQALGYTPGVVTGTSGSSSVFDSVMMRGFHNVSQNIYLDGLKVQGDMYAESRMLPEFMQRIDVIKGPASVIYGQSNPGGVVTMTSKRPQMTPLREVRLQAGNHHLWQTGFDFSDALNDDETQAYRLTGTIHDQHQQQQGERERYYALQGSYLWQPDDATSLLLTAQAMNAPRNGYYGWLPREGTVDSGATGKLSTGFNEGEPGYNRFERQQRLFGWQFDHTFNENWSFHQGARYQQISTNWRTIYGGGLCSSNPMACYGVPQQDLTSTLARNHIINNERLTGLVTDTHAIHNISGNGWKNTLLLGLDYSQLRNRMTNEMGVAAPLDLRSPQYGNLTTMPLAQANTVNKNRQTGIYAQEQLFWQDWTLTLGGRYDENVSKSRSHDNMSGEDTNHHQTDREFTWRGGVNYQLPYGFAPYFSYSESFEPSTAATVSGKPLNPSRGKQYEAGLKFLPDNSALSATLAVYELTKDNNLHRDPLNPFFSVQGGEIRSRGIELESKAALTYNWNLIAGYAYTDTRFRQQQENANNHPAMVPMHTASLWTDYTFDNAPLNGVTVGGGVRYNGKTQGDDANSFTVPAYTVTDLMLRYKLDNLPAVDDAEIALNINNLFNKHYVASCFTDAACSWGNDRQITTTLTVHW</sequence>
<keyword evidence="6 14" id="KW-0812">Transmembrane</keyword>
<keyword evidence="11 14" id="KW-0472">Membrane</keyword>
<dbReference type="GO" id="GO:0015891">
    <property type="term" value="P:siderophore transport"/>
    <property type="evidence" value="ECO:0007669"/>
    <property type="project" value="InterPro"/>
</dbReference>
<dbReference type="RefSeq" id="WP_067366841.1">
    <property type="nucleotide sequence ID" value="NZ_BAAAFS010000002.1"/>
</dbReference>
<dbReference type="Gene3D" id="2.170.130.10">
    <property type="entry name" value="TonB-dependent receptor, plug domain"/>
    <property type="match status" value="1"/>
</dbReference>
<dbReference type="GO" id="GO:0009279">
    <property type="term" value="C:cell outer membrane"/>
    <property type="evidence" value="ECO:0007669"/>
    <property type="project" value="UniProtKB-SubCell"/>
</dbReference>
<evidence type="ECO:0000256" key="14">
    <source>
        <dbReference type="PROSITE-ProRule" id="PRU01360"/>
    </source>
</evidence>
<evidence type="ECO:0000313" key="20">
    <source>
        <dbReference type="EMBL" id="KAA8715580.1"/>
    </source>
</evidence>
<protein>
    <submittedName>
        <fullName evidence="20">TonB-dependent siderophore receptor</fullName>
    </submittedName>
</protein>
<proteinExistence type="inferred from homology"/>
<evidence type="ECO:0000259" key="19">
    <source>
        <dbReference type="Pfam" id="PF07715"/>
    </source>
</evidence>
<keyword evidence="4 14" id="KW-1134">Transmembrane beta strand</keyword>
<evidence type="ECO:0000256" key="13">
    <source>
        <dbReference type="ARBA" id="ARBA00023237"/>
    </source>
</evidence>
<dbReference type="PANTHER" id="PTHR32552">
    <property type="entry name" value="FERRICHROME IRON RECEPTOR-RELATED"/>
    <property type="match status" value="1"/>
</dbReference>
<evidence type="ECO:0000256" key="11">
    <source>
        <dbReference type="ARBA" id="ARBA00023136"/>
    </source>
</evidence>
<dbReference type="Pfam" id="PF00593">
    <property type="entry name" value="TonB_dep_Rec_b-barrel"/>
    <property type="match status" value="1"/>
</dbReference>
<dbReference type="PROSITE" id="PS52016">
    <property type="entry name" value="TONB_DEPENDENT_REC_3"/>
    <property type="match status" value="1"/>
</dbReference>
<dbReference type="PANTHER" id="PTHR32552:SF68">
    <property type="entry name" value="FERRICHROME OUTER MEMBRANE TRANSPORTER_PHAGE RECEPTOR"/>
    <property type="match status" value="1"/>
</dbReference>
<feature type="domain" description="TonB-dependent receptor-like beta-barrel" evidence="18">
    <location>
        <begin position="248"/>
        <end position="703"/>
    </location>
</feature>
<evidence type="ECO:0000256" key="12">
    <source>
        <dbReference type="ARBA" id="ARBA00023170"/>
    </source>
</evidence>
<evidence type="ECO:0000256" key="2">
    <source>
        <dbReference type="ARBA" id="ARBA00009810"/>
    </source>
</evidence>
<keyword evidence="9" id="KW-0406">Ion transport</keyword>
<keyword evidence="5" id="KW-0410">Iron transport</keyword>
<keyword evidence="7 17" id="KW-0732">Signal</keyword>
<dbReference type="InterPro" id="IPR037066">
    <property type="entry name" value="Plug_dom_sf"/>
</dbReference>
<evidence type="ECO:0000259" key="18">
    <source>
        <dbReference type="Pfam" id="PF00593"/>
    </source>
</evidence>
<comment type="caution">
    <text evidence="20">The sequence shown here is derived from an EMBL/GenBank/DDBJ whole genome shotgun (WGS) entry which is preliminary data.</text>
</comment>
<feature type="domain" description="TonB-dependent receptor plug" evidence="19">
    <location>
        <begin position="72"/>
        <end position="175"/>
    </location>
</feature>
<evidence type="ECO:0000256" key="17">
    <source>
        <dbReference type="SAM" id="SignalP"/>
    </source>
</evidence>